<dbReference type="AlphaFoldDB" id="A0A9D1N0C6"/>
<dbReference type="Proteomes" id="UP000886748">
    <property type="component" value="Unassembled WGS sequence"/>
</dbReference>
<dbReference type="EMBL" id="DVOD01000031">
    <property type="protein sequence ID" value="HIU92356.1"/>
    <property type="molecule type" value="Genomic_DNA"/>
</dbReference>
<name>A0A9D1N0C6_9CLOT</name>
<protein>
    <submittedName>
        <fullName evidence="2">Uncharacterized protein</fullName>
    </submittedName>
</protein>
<gene>
    <name evidence="2" type="ORF">IAD26_04385</name>
</gene>
<sequence>MPKASGFQNLIEKVWGQYGDDVGKSLIHLGAVGWFFSAVAQIGMIATNKDIEKKEKKFLIPQEIADGVINVGLYYSICQAIKYIGDSLAENSVIMTQTTEKTIRDINREVPSTVGNFVDGVVSELKRNKIIESSKKQNLTDFFKGSIEYLKQAPLNKDSQKRTNNDLTIIKNTFDKFVTPEQKIQQIEILEKAQRNFKQFKNGLGVITSVGASIIACNMITPVARNITANYYQKKLMKERYLLKKKKAIQPEQKPYCDNSDNMYGYTHTVSPAFSVFKI</sequence>
<comment type="caution">
    <text evidence="2">The sequence shown here is derived from an EMBL/GenBank/DDBJ whole genome shotgun (WGS) entry which is preliminary data.</text>
</comment>
<proteinExistence type="predicted"/>
<reference evidence="2" key="1">
    <citation type="submission" date="2020-10" db="EMBL/GenBank/DDBJ databases">
        <authorList>
            <person name="Gilroy R."/>
        </authorList>
    </citation>
    <scope>NUCLEOTIDE SEQUENCE</scope>
    <source>
        <strain evidence="2">CHK154-7741</strain>
    </source>
</reference>
<evidence type="ECO:0000313" key="3">
    <source>
        <dbReference type="Proteomes" id="UP000886748"/>
    </source>
</evidence>
<reference evidence="2" key="2">
    <citation type="journal article" date="2021" name="PeerJ">
        <title>Extensive microbial diversity within the chicken gut microbiome revealed by metagenomics and culture.</title>
        <authorList>
            <person name="Gilroy R."/>
            <person name="Ravi A."/>
            <person name="Getino M."/>
            <person name="Pursley I."/>
            <person name="Horton D.L."/>
            <person name="Alikhan N.F."/>
            <person name="Baker D."/>
            <person name="Gharbi K."/>
            <person name="Hall N."/>
            <person name="Watson M."/>
            <person name="Adriaenssens E.M."/>
            <person name="Foster-Nyarko E."/>
            <person name="Jarju S."/>
            <person name="Secka A."/>
            <person name="Antonio M."/>
            <person name="Oren A."/>
            <person name="Chaudhuri R.R."/>
            <person name="La Ragione R."/>
            <person name="Hildebrand F."/>
            <person name="Pallen M.J."/>
        </authorList>
    </citation>
    <scope>NUCLEOTIDE SEQUENCE</scope>
    <source>
        <strain evidence="2">CHK154-7741</strain>
    </source>
</reference>
<keyword evidence="1" id="KW-0812">Transmembrane</keyword>
<accession>A0A9D1N0C6</accession>
<keyword evidence="1" id="KW-0472">Membrane</keyword>
<organism evidence="2 3">
    <name type="scientific">Candidatus Limenecus avicola</name>
    <dbReference type="NCBI Taxonomy" id="2840847"/>
    <lineage>
        <taxon>Bacteria</taxon>
        <taxon>Bacillati</taxon>
        <taxon>Bacillota</taxon>
        <taxon>Clostridia</taxon>
        <taxon>Eubacteriales</taxon>
        <taxon>Clostridiaceae</taxon>
        <taxon>Clostridiaceae incertae sedis</taxon>
        <taxon>Candidatus Limenecus</taxon>
    </lineage>
</organism>
<evidence type="ECO:0000313" key="2">
    <source>
        <dbReference type="EMBL" id="HIU92356.1"/>
    </source>
</evidence>
<keyword evidence="1" id="KW-1133">Transmembrane helix</keyword>
<evidence type="ECO:0000256" key="1">
    <source>
        <dbReference type="SAM" id="Phobius"/>
    </source>
</evidence>
<feature type="transmembrane region" description="Helical" evidence="1">
    <location>
        <begin position="26"/>
        <end position="47"/>
    </location>
</feature>